<dbReference type="GeneID" id="106821249"/>
<dbReference type="RefSeq" id="XP_014681452.1">
    <property type="nucleotide sequence ID" value="XM_014825966.1"/>
</dbReference>
<dbReference type="InterPro" id="IPR051977">
    <property type="entry name" value="Rab11-interacting_regulator"/>
</dbReference>
<dbReference type="Gene3D" id="1.20.5.2440">
    <property type="match status" value="1"/>
</dbReference>
<dbReference type="InterPro" id="IPR037245">
    <property type="entry name" value="FIP-RBD_C_sf"/>
</dbReference>
<dbReference type="PANTHER" id="PTHR15726:SF7">
    <property type="entry name" value="NUCLEAR FALLOUT, ISOFORM J"/>
    <property type="match status" value="1"/>
</dbReference>
<evidence type="ECO:0000259" key="10">
    <source>
        <dbReference type="PROSITE" id="PS50222"/>
    </source>
</evidence>
<dbReference type="PROSITE" id="PS50222">
    <property type="entry name" value="EF_HAND_2"/>
    <property type="match status" value="1"/>
</dbReference>
<keyword evidence="7" id="KW-0472">Membrane</keyword>
<accession>A0ABM1FAI1</accession>
<keyword evidence="6 8" id="KW-0175">Coiled coil</keyword>
<evidence type="ECO:0000256" key="8">
    <source>
        <dbReference type="SAM" id="Coils"/>
    </source>
</evidence>
<dbReference type="Gene3D" id="1.10.238.10">
    <property type="entry name" value="EF-hand"/>
    <property type="match status" value="1"/>
</dbReference>
<evidence type="ECO:0000256" key="9">
    <source>
        <dbReference type="SAM" id="MobiDB-lite"/>
    </source>
</evidence>
<dbReference type="Gene3D" id="1.10.287.2610">
    <property type="match status" value="1"/>
</dbReference>
<comment type="subcellular location">
    <subcellularLocation>
        <location evidence="2">Cleavage furrow</location>
    </subcellularLocation>
    <subcellularLocation>
        <location evidence="1">Midbody</location>
    </subcellularLocation>
    <subcellularLocation>
        <location evidence="3">Recycling endosome membrane</location>
        <topology evidence="3">Peripheral membrane protein</topology>
    </subcellularLocation>
</comment>
<organism evidence="12 13">
    <name type="scientific">Priapulus caudatus</name>
    <name type="common">Priapulid worm</name>
    <dbReference type="NCBI Taxonomy" id="37621"/>
    <lineage>
        <taxon>Eukaryota</taxon>
        <taxon>Metazoa</taxon>
        <taxon>Ecdysozoa</taxon>
        <taxon>Scalidophora</taxon>
        <taxon>Priapulida</taxon>
        <taxon>Priapulimorpha</taxon>
        <taxon>Priapulimorphida</taxon>
        <taxon>Priapulidae</taxon>
        <taxon>Priapulus</taxon>
    </lineage>
</organism>
<feature type="compositionally biased region" description="Polar residues" evidence="9">
    <location>
        <begin position="313"/>
        <end position="331"/>
    </location>
</feature>
<dbReference type="PANTHER" id="PTHR15726">
    <property type="entry name" value="RAB11-FAMILY INTERACTING PROTEIN"/>
    <property type="match status" value="1"/>
</dbReference>
<dbReference type="InterPro" id="IPR019018">
    <property type="entry name" value="Rab-bd_FIP-RBD"/>
</dbReference>
<reference evidence="13" key="1">
    <citation type="submission" date="2025-08" db="UniProtKB">
        <authorList>
            <consortium name="RefSeq"/>
        </authorList>
    </citation>
    <scope>IDENTIFICATION</scope>
</reference>
<keyword evidence="12" id="KW-1185">Reference proteome</keyword>
<dbReference type="InterPro" id="IPR011992">
    <property type="entry name" value="EF-hand-dom_pair"/>
</dbReference>
<feature type="compositionally biased region" description="Polar residues" evidence="9">
    <location>
        <begin position="207"/>
        <end position="216"/>
    </location>
</feature>
<evidence type="ECO:0000256" key="1">
    <source>
        <dbReference type="ARBA" id="ARBA00004214"/>
    </source>
</evidence>
<dbReference type="SUPFAM" id="SSF144270">
    <property type="entry name" value="Eferin C-derminal domain-like"/>
    <property type="match status" value="1"/>
</dbReference>
<feature type="compositionally biased region" description="Low complexity" evidence="9">
    <location>
        <begin position="338"/>
        <end position="353"/>
    </location>
</feature>
<feature type="domain" description="EF-hand" evidence="10">
    <location>
        <begin position="6"/>
        <end position="41"/>
    </location>
</feature>
<feature type="compositionally biased region" description="Acidic residues" evidence="9">
    <location>
        <begin position="238"/>
        <end position="259"/>
    </location>
</feature>
<feature type="region of interest" description="Disordered" evidence="9">
    <location>
        <begin position="190"/>
        <end position="262"/>
    </location>
</feature>
<evidence type="ECO:0000256" key="6">
    <source>
        <dbReference type="ARBA" id="ARBA00023054"/>
    </source>
</evidence>
<feature type="coiled-coil region" evidence="8">
    <location>
        <begin position="553"/>
        <end position="637"/>
    </location>
</feature>
<protein>
    <submittedName>
        <fullName evidence="13">Rab11 family-interacting protein 4-like isoform X1</fullName>
    </submittedName>
</protein>
<dbReference type="InterPro" id="IPR057316">
    <property type="entry name" value="Rab11-FIP3/4_dom"/>
</dbReference>
<name>A0ABM1FAI1_PRICU</name>
<evidence type="ECO:0000259" key="11">
    <source>
        <dbReference type="PROSITE" id="PS51511"/>
    </source>
</evidence>
<feature type="region of interest" description="Disordered" evidence="9">
    <location>
        <begin position="310"/>
        <end position="358"/>
    </location>
</feature>
<dbReference type="Pfam" id="PF09457">
    <property type="entry name" value="RBD-FIP"/>
    <property type="match status" value="1"/>
</dbReference>
<dbReference type="Pfam" id="PF25450">
    <property type="entry name" value="Rab11-FIP3"/>
    <property type="match status" value="1"/>
</dbReference>
<evidence type="ECO:0000256" key="3">
    <source>
        <dbReference type="ARBA" id="ARBA00004654"/>
    </source>
</evidence>
<gene>
    <name evidence="13" type="primary">LOC106821249</name>
</gene>
<dbReference type="SUPFAM" id="SSF47473">
    <property type="entry name" value="EF-hand"/>
    <property type="match status" value="1"/>
</dbReference>
<feature type="coiled-coil region" evidence="8">
    <location>
        <begin position="361"/>
        <end position="519"/>
    </location>
</feature>
<dbReference type="PROSITE" id="PS51511">
    <property type="entry name" value="FIP_RBD"/>
    <property type="match status" value="1"/>
</dbReference>
<feature type="region of interest" description="Disordered" evidence="9">
    <location>
        <begin position="271"/>
        <end position="290"/>
    </location>
</feature>
<evidence type="ECO:0000313" key="13">
    <source>
        <dbReference type="RefSeq" id="XP_014681452.1"/>
    </source>
</evidence>
<dbReference type="Proteomes" id="UP000695022">
    <property type="component" value="Unplaced"/>
</dbReference>
<dbReference type="InterPro" id="IPR002048">
    <property type="entry name" value="EF_hand_dom"/>
</dbReference>
<sequence>MEIQEEYVDHLRVVFELCDVHKEGIISVEQFENVAAPFFCDNVGESNEDYDEALITVVQLLDPTDSGFITFDTFCEGVCHLILQDSDVVNTEPEDVDEEDELKDGDAFRKDNLDILVDEDIRKTCFSQRCSSRLMCKDEKDDNSNQPVDAYRNVSRCAHRHAMNGHDDAVQHGHDDSATYVDDIEKIFGHTARTGDGSGRDEETDSAFMSSSTPGNESPRARDLMDFHDERLNRPDSEVTDEEQYEDYGENEESLTEAEYDSHTSLSLFDGDLTHIRPHNSNGPDELYRRPPHARKESWIRRKRLSSGLLSPPSWTIPTKARISSNAQASQLYRGANSSTHSNRSYGSSSRRSSTSDEMFAEEIAEDVHDLNSKVTQLQKTVAMLADSQSHTEDMKSRLKQENAALQARVHMLEEQVRDAEIKGEKLCTEEERRFRDQVHRIEREKNQEIENLQYRLQSLENEYGELKDSLPQLRQQLDRVKQEKYTLADQLSECEFNLSNLQEEHKRVQERCHMQQRDRDASDQAHMQLVEDMRTELDELRTSKMAGLRGSHLEAARRIMDLEAQVKHLKNENKSLRESNEDIQLQFLNHGLEEGHKLLGVTSPPSLAAELAKLSRDELQDKLKEQEDINRRLHAYIDSILVRIIENNPALLEVQQLPS</sequence>
<evidence type="ECO:0000256" key="2">
    <source>
        <dbReference type="ARBA" id="ARBA00004626"/>
    </source>
</evidence>
<keyword evidence="5" id="KW-0967">Endosome</keyword>
<evidence type="ECO:0000313" key="12">
    <source>
        <dbReference type="Proteomes" id="UP000695022"/>
    </source>
</evidence>
<evidence type="ECO:0000256" key="7">
    <source>
        <dbReference type="ARBA" id="ARBA00023136"/>
    </source>
</evidence>
<keyword evidence="4" id="KW-0813">Transport</keyword>
<feature type="compositionally biased region" description="Basic and acidic residues" evidence="9">
    <location>
        <begin position="219"/>
        <end position="237"/>
    </location>
</feature>
<feature type="domain" description="FIP-RBD" evidence="11">
    <location>
        <begin position="594"/>
        <end position="656"/>
    </location>
</feature>
<proteinExistence type="predicted"/>
<evidence type="ECO:0000256" key="5">
    <source>
        <dbReference type="ARBA" id="ARBA00022753"/>
    </source>
</evidence>
<evidence type="ECO:0000256" key="4">
    <source>
        <dbReference type="ARBA" id="ARBA00022448"/>
    </source>
</evidence>